<keyword evidence="2" id="KW-0479">Metal-binding</keyword>
<comment type="caution">
    <text evidence="4">The sequence shown here is derived from an EMBL/GenBank/DDBJ whole genome shotgun (WGS) entry which is preliminary data.</text>
</comment>
<dbReference type="InterPro" id="IPR027806">
    <property type="entry name" value="HARBI1_dom"/>
</dbReference>
<evidence type="ECO:0000313" key="5">
    <source>
        <dbReference type="Proteomes" id="UP001501585"/>
    </source>
</evidence>
<reference evidence="4 5" key="1">
    <citation type="journal article" date="2019" name="Int. J. Syst. Evol. Microbiol.">
        <title>The Global Catalogue of Microorganisms (GCM) 10K type strain sequencing project: providing services to taxonomists for standard genome sequencing and annotation.</title>
        <authorList>
            <consortium name="The Broad Institute Genomics Platform"/>
            <consortium name="The Broad Institute Genome Sequencing Center for Infectious Disease"/>
            <person name="Wu L."/>
            <person name="Ma J."/>
        </authorList>
    </citation>
    <scope>NUCLEOTIDE SEQUENCE [LARGE SCALE GENOMIC DNA]</scope>
    <source>
        <strain evidence="4 5">JCM 15313</strain>
    </source>
</reference>
<comment type="cofactor">
    <cofactor evidence="1">
        <name>a divalent metal cation</name>
        <dbReference type="ChEBI" id="CHEBI:60240"/>
    </cofactor>
</comment>
<protein>
    <recommendedName>
        <fullName evidence="3">DDE Tnp4 domain-containing protein</fullName>
    </recommendedName>
</protein>
<dbReference type="EMBL" id="BAAAPC010000012">
    <property type="protein sequence ID" value="GAA2000465.1"/>
    <property type="molecule type" value="Genomic_DNA"/>
</dbReference>
<keyword evidence="5" id="KW-1185">Reference proteome</keyword>
<evidence type="ECO:0000256" key="2">
    <source>
        <dbReference type="ARBA" id="ARBA00022723"/>
    </source>
</evidence>
<sequence>MRRARRKGWAFVIVDGALIACDRLAADRPFYSGKHKRHGMKIQVVAAPDGELLWVSECLLGSVHDVRAAGIFHLADRIAAAGLFGLGDKRYVGLCAVVLYPFKGRGKPEWKKQANSGHAWLRGPGERTISQLKNWAVMKRLRSCPYGAGEIARAVLVLQNRESR</sequence>
<proteinExistence type="predicted"/>
<evidence type="ECO:0000259" key="3">
    <source>
        <dbReference type="Pfam" id="PF13359"/>
    </source>
</evidence>
<dbReference type="Pfam" id="PF13359">
    <property type="entry name" value="DDE_Tnp_4"/>
    <property type="match status" value="1"/>
</dbReference>
<organism evidence="4 5">
    <name type="scientific">Nocardiopsis rhodophaea</name>
    <dbReference type="NCBI Taxonomy" id="280238"/>
    <lineage>
        <taxon>Bacteria</taxon>
        <taxon>Bacillati</taxon>
        <taxon>Actinomycetota</taxon>
        <taxon>Actinomycetes</taxon>
        <taxon>Streptosporangiales</taxon>
        <taxon>Nocardiopsidaceae</taxon>
        <taxon>Nocardiopsis</taxon>
    </lineage>
</organism>
<gene>
    <name evidence="4" type="ORF">GCM10009799_29730</name>
</gene>
<accession>A0ABN2T6Y2</accession>
<feature type="domain" description="DDE Tnp4" evidence="3">
    <location>
        <begin position="14"/>
        <end position="160"/>
    </location>
</feature>
<name>A0ABN2T6Y2_9ACTN</name>
<dbReference type="Proteomes" id="UP001501585">
    <property type="component" value="Unassembled WGS sequence"/>
</dbReference>
<evidence type="ECO:0000313" key="4">
    <source>
        <dbReference type="EMBL" id="GAA2000465.1"/>
    </source>
</evidence>
<evidence type="ECO:0000256" key="1">
    <source>
        <dbReference type="ARBA" id="ARBA00001968"/>
    </source>
</evidence>